<reference evidence="2 3" key="1">
    <citation type="journal article" date="2015" name="Sci. Rep.">
        <title>Unraveling adaptation of Pontibacter korlensis to radiation and infertility in desert through complete genome and comparative transcriptomic analysis.</title>
        <authorList>
            <person name="Dai J."/>
            <person name="Dai W."/>
            <person name="Qiu C."/>
            <person name="Yang Z."/>
            <person name="Zhang Y."/>
            <person name="Zhou M."/>
            <person name="Zhang L."/>
            <person name="Fang C."/>
            <person name="Gao Q."/>
            <person name="Yang Q."/>
            <person name="Li X."/>
            <person name="Wang Z."/>
            <person name="Wang Z."/>
            <person name="Jia Z."/>
            <person name="Chen X."/>
        </authorList>
    </citation>
    <scope>NUCLEOTIDE SEQUENCE [LARGE SCALE GENOMIC DNA]</scope>
    <source>
        <strain evidence="2 3">X14-1T</strain>
    </source>
</reference>
<accession>A0A0E3UXK8</accession>
<dbReference type="AlphaFoldDB" id="A0A0E3UXK8"/>
<dbReference type="EMBL" id="CP009621">
    <property type="protein sequence ID" value="AKD04352.1"/>
    <property type="molecule type" value="Genomic_DNA"/>
</dbReference>
<keyword evidence="1" id="KW-1133">Transmembrane helix</keyword>
<sequence>MQERLLRLVIAHLVNHAAPDAVKDIDLVAAALVGDDPSPQWGATQGRGAGLRRRLVPRRLAWEPHLALARGRQVAFGNVKRTEGEDAPVTVAPAFASLFPILVSFIPVFVPLLPLFVPVRPRARVVPRGAAGGEQGQHEGSQESVFHLSHMENVWCKPRQLLY</sequence>
<feature type="transmembrane region" description="Helical" evidence="1">
    <location>
        <begin position="94"/>
        <end position="117"/>
    </location>
</feature>
<keyword evidence="1" id="KW-0812">Transmembrane</keyword>
<dbReference type="KEGG" id="pko:PKOR_16235"/>
<evidence type="ECO:0000256" key="1">
    <source>
        <dbReference type="SAM" id="Phobius"/>
    </source>
</evidence>
<protein>
    <submittedName>
        <fullName evidence="2">Uncharacterized protein</fullName>
    </submittedName>
</protein>
<name>A0A0E3UXK8_9BACT</name>
<keyword evidence="3" id="KW-1185">Reference proteome</keyword>
<keyword evidence="1" id="KW-0472">Membrane</keyword>
<evidence type="ECO:0000313" key="3">
    <source>
        <dbReference type="Proteomes" id="UP000033109"/>
    </source>
</evidence>
<evidence type="ECO:0000313" key="2">
    <source>
        <dbReference type="EMBL" id="AKD04352.1"/>
    </source>
</evidence>
<organism evidence="2 3">
    <name type="scientific">Pontibacter korlensis</name>
    <dbReference type="NCBI Taxonomy" id="400092"/>
    <lineage>
        <taxon>Bacteria</taxon>
        <taxon>Pseudomonadati</taxon>
        <taxon>Bacteroidota</taxon>
        <taxon>Cytophagia</taxon>
        <taxon>Cytophagales</taxon>
        <taxon>Hymenobacteraceae</taxon>
        <taxon>Pontibacter</taxon>
    </lineage>
</organism>
<dbReference type="Proteomes" id="UP000033109">
    <property type="component" value="Chromosome"/>
</dbReference>
<dbReference type="HOGENOM" id="CLU_1625560_0_0_10"/>
<gene>
    <name evidence="2" type="ORF">PKOR_16235</name>
</gene>
<proteinExistence type="predicted"/>